<organism evidence="2 3">
    <name type="scientific">Stylophora pistillata</name>
    <name type="common">Smooth cauliflower coral</name>
    <dbReference type="NCBI Taxonomy" id="50429"/>
    <lineage>
        <taxon>Eukaryota</taxon>
        <taxon>Metazoa</taxon>
        <taxon>Cnidaria</taxon>
        <taxon>Anthozoa</taxon>
        <taxon>Hexacorallia</taxon>
        <taxon>Scleractinia</taxon>
        <taxon>Astrocoeniina</taxon>
        <taxon>Pocilloporidae</taxon>
        <taxon>Stylophora</taxon>
    </lineage>
</organism>
<dbReference type="Gene3D" id="3.30.420.10">
    <property type="entry name" value="Ribonuclease H-like superfamily/Ribonuclease H"/>
    <property type="match status" value="1"/>
</dbReference>
<sequence length="175" mass="20603">AVRPCREMITLMNEIRDIHETYPMYGYRKVYAVLRRQGWQVNRKRVERLWTEMGLCALYAKKRTTLQDKQGRRYPYLLKDLSMTKPNQVWQTDITYIKLAGGYVYLIALIDVYSRYVRGWTLSNTMDTSFCLRAFDQATELGVYPEILNTDQGSQFTSDEWLYACVNCGVQISMT</sequence>
<dbReference type="InterPro" id="IPR050900">
    <property type="entry name" value="Transposase_IS3/IS150/IS904"/>
</dbReference>
<dbReference type="SUPFAM" id="SSF53098">
    <property type="entry name" value="Ribonuclease H-like"/>
    <property type="match status" value="1"/>
</dbReference>
<proteinExistence type="predicted"/>
<keyword evidence="3" id="KW-1185">Reference proteome</keyword>
<evidence type="ECO:0000259" key="1">
    <source>
        <dbReference type="PROSITE" id="PS50994"/>
    </source>
</evidence>
<dbReference type="Pfam" id="PF00665">
    <property type="entry name" value="rve"/>
    <property type="match status" value="1"/>
</dbReference>
<evidence type="ECO:0000313" key="2">
    <source>
        <dbReference type="EMBL" id="PFX11011.1"/>
    </source>
</evidence>
<dbReference type="Proteomes" id="UP000225706">
    <property type="component" value="Unassembled WGS sequence"/>
</dbReference>
<protein>
    <submittedName>
        <fullName evidence="2">Putative transposase for insertion sequence element IS986/IS6110</fullName>
    </submittedName>
</protein>
<feature type="non-terminal residue" evidence="2">
    <location>
        <position position="1"/>
    </location>
</feature>
<evidence type="ECO:0000313" key="3">
    <source>
        <dbReference type="Proteomes" id="UP000225706"/>
    </source>
</evidence>
<dbReference type="InterPro" id="IPR012337">
    <property type="entry name" value="RNaseH-like_sf"/>
</dbReference>
<name>A0A2B4QZW2_STYPI</name>
<dbReference type="GO" id="GO:0015074">
    <property type="term" value="P:DNA integration"/>
    <property type="evidence" value="ECO:0007669"/>
    <property type="project" value="InterPro"/>
</dbReference>
<dbReference type="PROSITE" id="PS50994">
    <property type="entry name" value="INTEGRASE"/>
    <property type="match status" value="1"/>
</dbReference>
<feature type="non-terminal residue" evidence="2">
    <location>
        <position position="175"/>
    </location>
</feature>
<reference evidence="3" key="1">
    <citation type="journal article" date="2017" name="bioRxiv">
        <title>Comparative analysis of the genomes of Stylophora pistillata and Acropora digitifera provides evidence for extensive differences between species of corals.</title>
        <authorList>
            <person name="Voolstra C.R."/>
            <person name="Li Y."/>
            <person name="Liew Y.J."/>
            <person name="Baumgarten S."/>
            <person name="Zoccola D."/>
            <person name="Flot J.-F."/>
            <person name="Tambutte S."/>
            <person name="Allemand D."/>
            <person name="Aranda M."/>
        </authorList>
    </citation>
    <scope>NUCLEOTIDE SEQUENCE [LARGE SCALE GENOMIC DNA]</scope>
</reference>
<feature type="domain" description="Integrase catalytic" evidence="1">
    <location>
        <begin position="82"/>
        <end position="175"/>
    </location>
</feature>
<comment type="caution">
    <text evidence="2">The sequence shown here is derived from an EMBL/GenBank/DDBJ whole genome shotgun (WGS) entry which is preliminary data.</text>
</comment>
<dbReference type="GO" id="GO:0003676">
    <property type="term" value="F:nucleic acid binding"/>
    <property type="evidence" value="ECO:0007669"/>
    <property type="project" value="InterPro"/>
</dbReference>
<dbReference type="NCBIfam" id="NF033516">
    <property type="entry name" value="transpos_IS3"/>
    <property type="match status" value="1"/>
</dbReference>
<dbReference type="InterPro" id="IPR036397">
    <property type="entry name" value="RNaseH_sf"/>
</dbReference>
<dbReference type="PANTHER" id="PTHR46889">
    <property type="entry name" value="TRANSPOSASE INSF FOR INSERTION SEQUENCE IS3B-RELATED"/>
    <property type="match status" value="1"/>
</dbReference>
<dbReference type="AlphaFoldDB" id="A0A2B4QZW2"/>
<dbReference type="Pfam" id="PF13276">
    <property type="entry name" value="HTH_21"/>
    <property type="match status" value="1"/>
</dbReference>
<dbReference type="EMBL" id="LSMT01004520">
    <property type="protein sequence ID" value="PFX11011.1"/>
    <property type="molecule type" value="Genomic_DNA"/>
</dbReference>
<gene>
    <name evidence="2" type="ORF">AWC38_SpisGene25594</name>
</gene>
<accession>A0A2B4QZW2</accession>
<dbReference type="InterPro" id="IPR025948">
    <property type="entry name" value="HTH-like_dom"/>
</dbReference>
<dbReference type="InterPro" id="IPR001584">
    <property type="entry name" value="Integrase_cat-core"/>
</dbReference>
<dbReference type="InterPro" id="IPR048020">
    <property type="entry name" value="Transpos_IS3"/>
</dbReference>